<evidence type="ECO:0000256" key="5">
    <source>
        <dbReference type="SAM" id="MobiDB-lite"/>
    </source>
</evidence>
<feature type="compositionally biased region" description="Polar residues" evidence="5">
    <location>
        <begin position="452"/>
        <end position="463"/>
    </location>
</feature>
<dbReference type="InterPro" id="IPR001841">
    <property type="entry name" value="Znf_RING"/>
</dbReference>
<dbReference type="EMBL" id="BQXS01010957">
    <property type="protein sequence ID" value="GKT35278.1"/>
    <property type="molecule type" value="Genomic_DNA"/>
</dbReference>
<feature type="region of interest" description="Disordered" evidence="5">
    <location>
        <begin position="134"/>
        <end position="222"/>
    </location>
</feature>
<dbReference type="Gene3D" id="3.30.40.10">
    <property type="entry name" value="Zinc/RING finger domain, C3HC4 (zinc finger)"/>
    <property type="match status" value="1"/>
</dbReference>
<evidence type="ECO:0000313" key="7">
    <source>
        <dbReference type="EMBL" id="GKT35278.1"/>
    </source>
</evidence>
<evidence type="ECO:0000313" key="8">
    <source>
        <dbReference type="Proteomes" id="UP001057375"/>
    </source>
</evidence>
<name>A0ABQ5KUG7_9EUKA</name>
<organism evidence="7 8">
    <name type="scientific">Aduncisulcus paluster</name>
    <dbReference type="NCBI Taxonomy" id="2918883"/>
    <lineage>
        <taxon>Eukaryota</taxon>
        <taxon>Metamonada</taxon>
        <taxon>Carpediemonas-like organisms</taxon>
        <taxon>Aduncisulcus</taxon>
    </lineage>
</organism>
<dbReference type="PANTHER" id="PTHR45969:SF69">
    <property type="entry name" value="FINGER DOMAIN PROTEIN, PUTATIVE (AFU_ORTHOLOGUE AFUA_3G12190)-RELATED"/>
    <property type="match status" value="1"/>
</dbReference>
<keyword evidence="2 4" id="KW-0863">Zinc-finger</keyword>
<dbReference type="Proteomes" id="UP001057375">
    <property type="component" value="Unassembled WGS sequence"/>
</dbReference>
<keyword evidence="8" id="KW-1185">Reference proteome</keyword>
<feature type="compositionally biased region" description="Polar residues" evidence="5">
    <location>
        <begin position="545"/>
        <end position="560"/>
    </location>
</feature>
<evidence type="ECO:0000256" key="4">
    <source>
        <dbReference type="PROSITE-ProRule" id="PRU00175"/>
    </source>
</evidence>
<keyword evidence="3" id="KW-0862">Zinc</keyword>
<keyword evidence="1" id="KW-0479">Metal-binding</keyword>
<sequence>MDRFRSFFELDSVEPSQQHILQPLHCGICFSIVFPDPVRLKCGHVFHQACIEPWIATHRTCPTCKSPIQPGEYYIDRLALYLLSHARFRCRVPLCSFMGTIDESFIHIQTQHLWDEIRPFIDFESESMACNILEESSHPTSPSRSDRPLTPIDDGESSKSSENDDRRSVSGMSFEHSHSCASCPELFARGEDPGPPPKESSSVNPSASTILGPFVQNNPQFSSPISSIQPSPIQYLLAEKSTDDELHCSEFIISDETTWMDGDGGPVLTSISPHLGEIITFPANPSSNPFSNPDFPSSVNDGQDGISTNGDDIHSYFGEFPSFAAAGRRFCEEHGIEESSMWRIDSGVNKASEEICDFSRHDFDPIQTNLSASEEQSQISERDLFSSDYDVCILPFSALRRSSKGGLSTSTQDEVDHGSGGIDSSTVPFHCVSSDSREMSPPLKRNPHCISQPPNDHGSMNESFVSLSASHNSDSYEYDAHPRVDVAGSIQLSKDFPIICSEYESHSERSSSHSHTMGSHSPCNPPSHPGGSVSTSSRSIDDHSGSVNNPKGQSGNPEDK</sequence>
<dbReference type="PROSITE" id="PS50089">
    <property type="entry name" value="ZF_RING_2"/>
    <property type="match status" value="1"/>
</dbReference>
<dbReference type="SUPFAM" id="SSF57850">
    <property type="entry name" value="RING/U-box"/>
    <property type="match status" value="1"/>
</dbReference>
<feature type="region of interest" description="Disordered" evidence="5">
    <location>
        <begin position="403"/>
        <end position="422"/>
    </location>
</feature>
<evidence type="ECO:0000256" key="1">
    <source>
        <dbReference type="ARBA" id="ARBA00022723"/>
    </source>
</evidence>
<feature type="region of interest" description="Disordered" evidence="5">
    <location>
        <begin position="433"/>
        <end position="463"/>
    </location>
</feature>
<gene>
    <name evidence="7" type="ORF">ADUPG1_008468</name>
</gene>
<reference evidence="7" key="1">
    <citation type="submission" date="2022-03" db="EMBL/GenBank/DDBJ databases">
        <title>Draft genome sequence of Aduncisulcus paluster, a free-living microaerophilic Fornicata.</title>
        <authorList>
            <person name="Yuyama I."/>
            <person name="Kume K."/>
            <person name="Tamura T."/>
            <person name="Inagaki Y."/>
            <person name="Hashimoto T."/>
        </authorList>
    </citation>
    <scope>NUCLEOTIDE SEQUENCE</scope>
    <source>
        <strain evidence="7">NY0171</strain>
    </source>
</reference>
<feature type="compositionally biased region" description="Basic and acidic residues" evidence="5">
    <location>
        <begin position="156"/>
        <end position="168"/>
    </location>
</feature>
<dbReference type="InterPro" id="IPR013083">
    <property type="entry name" value="Znf_RING/FYVE/PHD"/>
</dbReference>
<evidence type="ECO:0000256" key="3">
    <source>
        <dbReference type="ARBA" id="ARBA00022833"/>
    </source>
</evidence>
<proteinExistence type="predicted"/>
<feature type="region of interest" description="Disordered" evidence="5">
    <location>
        <begin position="507"/>
        <end position="560"/>
    </location>
</feature>
<feature type="compositionally biased region" description="Polar residues" evidence="5">
    <location>
        <begin position="199"/>
        <end position="209"/>
    </location>
</feature>
<protein>
    <recommendedName>
        <fullName evidence="6">RING-type domain-containing protein</fullName>
    </recommendedName>
</protein>
<dbReference type="Pfam" id="PF13639">
    <property type="entry name" value="zf-RING_2"/>
    <property type="match status" value="1"/>
</dbReference>
<dbReference type="SMART" id="SM00184">
    <property type="entry name" value="RING"/>
    <property type="match status" value="1"/>
</dbReference>
<dbReference type="PANTHER" id="PTHR45969">
    <property type="entry name" value="RING ZINC FINGER PROTEIN-RELATED"/>
    <property type="match status" value="1"/>
</dbReference>
<evidence type="ECO:0000256" key="2">
    <source>
        <dbReference type="ARBA" id="ARBA00022771"/>
    </source>
</evidence>
<evidence type="ECO:0000259" key="6">
    <source>
        <dbReference type="PROSITE" id="PS50089"/>
    </source>
</evidence>
<feature type="domain" description="RING-type" evidence="6">
    <location>
        <begin position="26"/>
        <end position="65"/>
    </location>
</feature>
<comment type="caution">
    <text evidence="7">The sequence shown here is derived from an EMBL/GenBank/DDBJ whole genome shotgun (WGS) entry which is preliminary data.</text>
</comment>
<accession>A0ABQ5KUG7</accession>